<keyword evidence="5" id="KW-0735">Signal-anchor</keyword>
<dbReference type="SUPFAM" id="SSF53448">
    <property type="entry name" value="Nucleotide-diphospho-sugar transferases"/>
    <property type="match status" value="1"/>
</dbReference>
<keyword evidence="8" id="KW-0472">Membrane</keyword>
<dbReference type="GO" id="GO:0046354">
    <property type="term" value="P:mannan biosynthetic process"/>
    <property type="evidence" value="ECO:0007669"/>
    <property type="project" value="TreeGrafter"/>
</dbReference>
<dbReference type="AlphaFoldDB" id="A0AAW0GBW2"/>
<evidence type="ECO:0000256" key="6">
    <source>
        <dbReference type="ARBA" id="ARBA00022989"/>
    </source>
</evidence>
<dbReference type="InterPro" id="IPR029044">
    <property type="entry name" value="Nucleotide-diphossugar_trans"/>
</dbReference>
<evidence type="ECO:0000256" key="2">
    <source>
        <dbReference type="ARBA" id="ARBA00009105"/>
    </source>
</evidence>
<sequence length="453" mass="52017">MNPIRQITRQKAKDPPGAEVIPPQKPNNDGAHVDKEEEERIKSIRDYTAFFNGLEDYTPKSESIKGKYKGEKAKEMFSTTKDFLFTKEYLENVLDISQETFDDLKNSHTRYVDNHINKLIENVGVQTFGNVLQSDPEWSTYQGSKGYVLVGGGQYSWLSYLVIRQIRATGSLLPIELFIATQDDYEKKFCEELLPLYNARCNVFDTNLAKDLKSRFNLGGYQYKMLAILSSKFESVLYVDSDNFPTKNVDYLFNSKLYQDNGLIIWPDAWARTTNPKFFDIALVKVKENKVRYSPIDYKLAEDGKVKPLGEYKFSDSNYHDFEGTIPNPTSETGMLMINKTSHLKTLLLALYYNVFGPNHYYPLLTQGSAGEGDKETFIAAATVMKQTWFQTLKQFKWTGTSMKKQEISLQKLWVIMIQSNLKTKNWVITPISSLCISLIQNSTLIGWLIIMI</sequence>
<dbReference type="InterPro" id="IPR022751">
    <property type="entry name" value="Alpha_mannosyltransferase"/>
</dbReference>
<keyword evidence="10" id="KW-0328">Glycosyltransferase</keyword>
<evidence type="ECO:0000313" key="10">
    <source>
        <dbReference type="EMBL" id="KAK7687423.1"/>
    </source>
</evidence>
<feature type="region of interest" description="Disordered" evidence="9">
    <location>
        <begin position="1"/>
        <end position="38"/>
    </location>
</feature>
<keyword evidence="3" id="KW-0808">Transferase</keyword>
<evidence type="ECO:0000256" key="3">
    <source>
        <dbReference type="ARBA" id="ARBA00022679"/>
    </source>
</evidence>
<evidence type="ECO:0000256" key="7">
    <source>
        <dbReference type="ARBA" id="ARBA00023034"/>
    </source>
</evidence>
<keyword evidence="4" id="KW-0812">Transmembrane</keyword>
<evidence type="ECO:0000256" key="9">
    <source>
        <dbReference type="SAM" id="MobiDB-lite"/>
    </source>
</evidence>
<comment type="subcellular location">
    <subcellularLocation>
        <location evidence="1">Golgi apparatus membrane</location>
        <topology evidence="1">Single-pass type II membrane protein</topology>
    </subcellularLocation>
</comment>
<reference evidence="10 11" key="1">
    <citation type="submission" date="2022-09" db="EMBL/GenBank/DDBJ databases">
        <authorList>
            <person name="Palmer J.M."/>
        </authorList>
    </citation>
    <scope>NUCLEOTIDE SEQUENCE [LARGE SCALE GENOMIC DNA]</scope>
    <source>
        <strain evidence="10 11">DSM 7382</strain>
    </source>
</reference>
<comment type="caution">
    <text evidence="10">The sequence shown here is derived from an EMBL/GenBank/DDBJ whole genome shotgun (WGS) entry which is preliminary data.</text>
</comment>
<keyword evidence="7" id="KW-0333">Golgi apparatus</keyword>
<dbReference type="GO" id="GO:0000139">
    <property type="term" value="C:Golgi membrane"/>
    <property type="evidence" value="ECO:0007669"/>
    <property type="project" value="UniProtKB-SubCell"/>
</dbReference>
<dbReference type="PANTHER" id="PTHR31646">
    <property type="entry name" value="ALPHA-1,2-MANNOSYLTRANSFERASE MNN2"/>
    <property type="match status" value="1"/>
</dbReference>
<dbReference type="Pfam" id="PF11051">
    <property type="entry name" value="Mannosyl_trans3"/>
    <property type="match status" value="1"/>
</dbReference>
<name>A0AAW0GBW2_9APHY</name>
<protein>
    <submittedName>
        <fullName evidence="10">Mannosyltransferase</fullName>
    </submittedName>
</protein>
<keyword evidence="6" id="KW-1133">Transmembrane helix</keyword>
<accession>A0AAW0GBW2</accession>
<evidence type="ECO:0000256" key="4">
    <source>
        <dbReference type="ARBA" id="ARBA00022692"/>
    </source>
</evidence>
<dbReference type="GO" id="GO:0000026">
    <property type="term" value="F:alpha-1,2-mannosyltransferase activity"/>
    <property type="evidence" value="ECO:0007669"/>
    <property type="project" value="TreeGrafter"/>
</dbReference>
<dbReference type="PANTHER" id="PTHR31646:SF1">
    <property type="entry name" value="ALPHA-1,2-MANNOSYLTRANSFERASE MNN2"/>
    <property type="match status" value="1"/>
</dbReference>
<gene>
    <name evidence="10" type="primary">MNN2</name>
    <name evidence="10" type="ORF">QCA50_009289</name>
</gene>
<evidence type="ECO:0000313" key="11">
    <source>
        <dbReference type="Proteomes" id="UP001385951"/>
    </source>
</evidence>
<organism evidence="10 11">
    <name type="scientific">Cerrena zonata</name>
    <dbReference type="NCBI Taxonomy" id="2478898"/>
    <lineage>
        <taxon>Eukaryota</taxon>
        <taxon>Fungi</taxon>
        <taxon>Dikarya</taxon>
        <taxon>Basidiomycota</taxon>
        <taxon>Agaricomycotina</taxon>
        <taxon>Agaricomycetes</taxon>
        <taxon>Polyporales</taxon>
        <taxon>Cerrenaceae</taxon>
        <taxon>Cerrena</taxon>
    </lineage>
</organism>
<evidence type="ECO:0000256" key="5">
    <source>
        <dbReference type="ARBA" id="ARBA00022968"/>
    </source>
</evidence>
<dbReference type="EMBL" id="JASBNA010000013">
    <property type="protein sequence ID" value="KAK7687423.1"/>
    <property type="molecule type" value="Genomic_DNA"/>
</dbReference>
<dbReference type="Proteomes" id="UP001385951">
    <property type="component" value="Unassembled WGS sequence"/>
</dbReference>
<comment type="similarity">
    <text evidence="2">Belongs to the MNN1/MNT family.</text>
</comment>
<evidence type="ECO:0000256" key="1">
    <source>
        <dbReference type="ARBA" id="ARBA00004323"/>
    </source>
</evidence>
<keyword evidence="11" id="KW-1185">Reference proteome</keyword>
<proteinExistence type="inferred from homology"/>
<evidence type="ECO:0000256" key="8">
    <source>
        <dbReference type="ARBA" id="ARBA00023136"/>
    </source>
</evidence>